<proteinExistence type="inferred from homology"/>
<dbReference type="Gene3D" id="1.10.510.10">
    <property type="entry name" value="Transferase(Phosphotransferase) domain 1"/>
    <property type="match status" value="1"/>
</dbReference>
<dbReference type="SMART" id="SM00220">
    <property type="entry name" value="S_TKc"/>
    <property type="match status" value="1"/>
</dbReference>
<evidence type="ECO:0000313" key="11">
    <source>
        <dbReference type="EnsemblProtists" id="EKX39974"/>
    </source>
</evidence>
<dbReference type="eggNOG" id="KOG0616">
    <property type="taxonomic scope" value="Eukaryota"/>
</dbReference>
<sequence length="350" mass="39999">MSLILNKNRNSGMASMNEPIGLKLSSQYIIDEEAKRDELHGSTLEDFEVKCTLGVGSFGRVRFVRHTPSGRVYALKMLSKSLVLKKKQLNHVLSEKTILRRISFPFVVNMYSSFKDDKYIYMVLEYSRGGEFFTHLRNATMLNDSAARFYAASVLLALEYLHSRQIVYRDLKPENLLLDSRGYVKICDFGFSKVLEPGNKTWTLCGTPEYLAPEIILSRGHGRPVDWWALGVLIFEMLAGYPPFNDEDRMELYKSIVSAKVSFPKSFSPHAKNIVCRLLEVDVSNRLGNLKNEAGFDWKSLITQTMDAPIRIPHNEEDDTSLFEEYDETLGPDFGAEELNPSHEYLFDGF</sequence>
<dbReference type="InterPro" id="IPR000961">
    <property type="entry name" value="AGC-kinase_C"/>
</dbReference>
<dbReference type="AlphaFoldDB" id="L1IVQ2"/>
<dbReference type="GO" id="GO:0005524">
    <property type="term" value="F:ATP binding"/>
    <property type="evidence" value="ECO:0007669"/>
    <property type="project" value="UniProtKB-UniRule"/>
</dbReference>
<evidence type="ECO:0000256" key="1">
    <source>
        <dbReference type="ARBA" id="ARBA00022527"/>
    </source>
</evidence>
<dbReference type="PROSITE" id="PS50011">
    <property type="entry name" value="PROTEIN_KINASE_DOM"/>
    <property type="match status" value="1"/>
</dbReference>
<dbReference type="PaxDb" id="55529-EKX39974"/>
<keyword evidence="3 6" id="KW-0547">Nucleotide-binding</keyword>
<evidence type="ECO:0000256" key="7">
    <source>
        <dbReference type="RuleBase" id="RU000304"/>
    </source>
</evidence>
<keyword evidence="1 7" id="KW-0723">Serine/threonine-protein kinase</keyword>
<dbReference type="OrthoDB" id="63267at2759"/>
<organism evidence="10">
    <name type="scientific">Guillardia theta (strain CCMP2712)</name>
    <name type="common">Cryptophyte</name>
    <dbReference type="NCBI Taxonomy" id="905079"/>
    <lineage>
        <taxon>Eukaryota</taxon>
        <taxon>Cryptophyceae</taxon>
        <taxon>Pyrenomonadales</taxon>
        <taxon>Geminigeraceae</taxon>
        <taxon>Guillardia</taxon>
    </lineage>
</organism>
<dbReference type="HOGENOM" id="CLU_000288_63_5_1"/>
<dbReference type="Gene3D" id="3.30.200.20">
    <property type="entry name" value="Phosphorylase Kinase, domain 1"/>
    <property type="match status" value="1"/>
</dbReference>
<keyword evidence="2" id="KW-0808">Transferase</keyword>
<dbReference type="GO" id="GO:0004691">
    <property type="term" value="F:cAMP-dependent protein kinase activity"/>
    <property type="evidence" value="ECO:0007669"/>
    <property type="project" value="TreeGrafter"/>
</dbReference>
<dbReference type="PROSITE" id="PS51285">
    <property type="entry name" value="AGC_KINASE_CTER"/>
    <property type="match status" value="1"/>
</dbReference>
<dbReference type="STRING" id="905079.L1IVQ2"/>
<evidence type="ECO:0008006" key="13">
    <source>
        <dbReference type="Google" id="ProtNLM"/>
    </source>
</evidence>
<dbReference type="PANTHER" id="PTHR24353:SF37">
    <property type="entry name" value="CAMP-DEPENDENT PROTEIN KINASE CATALYTIC SUBUNIT PRKX"/>
    <property type="match status" value="1"/>
</dbReference>
<evidence type="ECO:0000256" key="6">
    <source>
        <dbReference type="PROSITE-ProRule" id="PRU10141"/>
    </source>
</evidence>
<reference evidence="12" key="2">
    <citation type="submission" date="2012-11" db="EMBL/GenBank/DDBJ databases">
        <authorList>
            <person name="Kuo A."/>
            <person name="Curtis B.A."/>
            <person name="Tanifuji G."/>
            <person name="Burki F."/>
            <person name="Gruber A."/>
            <person name="Irimia M."/>
            <person name="Maruyama S."/>
            <person name="Arias M.C."/>
            <person name="Ball S.G."/>
            <person name="Gile G.H."/>
            <person name="Hirakawa Y."/>
            <person name="Hopkins J.F."/>
            <person name="Rensing S.A."/>
            <person name="Schmutz J."/>
            <person name="Symeonidi A."/>
            <person name="Elias M."/>
            <person name="Eveleigh R.J."/>
            <person name="Herman E.K."/>
            <person name="Klute M.J."/>
            <person name="Nakayama T."/>
            <person name="Obornik M."/>
            <person name="Reyes-Prieto A."/>
            <person name="Armbrust E.V."/>
            <person name="Aves S.J."/>
            <person name="Beiko R.G."/>
            <person name="Coutinho P."/>
            <person name="Dacks J.B."/>
            <person name="Durnford D.G."/>
            <person name="Fast N.M."/>
            <person name="Green B.R."/>
            <person name="Grisdale C."/>
            <person name="Hempe F."/>
            <person name="Henrissat B."/>
            <person name="Hoppner M.P."/>
            <person name="Ishida K.-I."/>
            <person name="Kim E."/>
            <person name="Koreny L."/>
            <person name="Kroth P.G."/>
            <person name="Liu Y."/>
            <person name="Malik S.-B."/>
            <person name="Maier U.G."/>
            <person name="McRose D."/>
            <person name="Mock T."/>
            <person name="Neilson J.A."/>
            <person name="Onodera N.T."/>
            <person name="Poole A.M."/>
            <person name="Pritham E.J."/>
            <person name="Richards T.A."/>
            <person name="Rocap G."/>
            <person name="Roy S.W."/>
            <person name="Sarai C."/>
            <person name="Schaack S."/>
            <person name="Shirato S."/>
            <person name="Slamovits C.H."/>
            <person name="Spencer D.F."/>
            <person name="Suzuki S."/>
            <person name="Worden A.Z."/>
            <person name="Zauner S."/>
            <person name="Barry K."/>
            <person name="Bell C."/>
            <person name="Bharti A.K."/>
            <person name="Crow J.A."/>
            <person name="Grimwood J."/>
            <person name="Kramer R."/>
            <person name="Lindquist E."/>
            <person name="Lucas S."/>
            <person name="Salamov A."/>
            <person name="McFadden G.I."/>
            <person name="Lane C.E."/>
            <person name="Keeling P.J."/>
            <person name="Gray M.W."/>
            <person name="Grigoriev I.V."/>
            <person name="Archibald J.M."/>
        </authorList>
    </citation>
    <scope>NUCLEOTIDE SEQUENCE</scope>
    <source>
        <strain evidence="12">CCMP2712</strain>
    </source>
</reference>
<dbReference type="PROSITE" id="PS00108">
    <property type="entry name" value="PROTEIN_KINASE_ST"/>
    <property type="match status" value="1"/>
</dbReference>
<protein>
    <recommendedName>
        <fullName evidence="13">Protein kinase domain-containing protein</fullName>
    </recommendedName>
</protein>
<dbReference type="SUPFAM" id="SSF56112">
    <property type="entry name" value="Protein kinase-like (PK-like)"/>
    <property type="match status" value="1"/>
</dbReference>
<feature type="domain" description="Protein kinase" evidence="8">
    <location>
        <begin position="47"/>
        <end position="302"/>
    </location>
</feature>
<dbReference type="KEGG" id="gtt:GUITHDRAFT_164805"/>
<dbReference type="PROSITE" id="PS00107">
    <property type="entry name" value="PROTEIN_KINASE_ATP"/>
    <property type="match status" value="1"/>
</dbReference>
<dbReference type="Proteomes" id="UP000011087">
    <property type="component" value="Unassembled WGS sequence"/>
</dbReference>
<evidence type="ECO:0000256" key="2">
    <source>
        <dbReference type="ARBA" id="ARBA00022679"/>
    </source>
</evidence>
<dbReference type="OMA" id="KHTVVKL"/>
<dbReference type="InterPro" id="IPR017441">
    <property type="entry name" value="Protein_kinase_ATP_BS"/>
</dbReference>
<name>L1IVQ2_GUITC</name>
<dbReference type="InterPro" id="IPR008271">
    <property type="entry name" value="Ser/Thr_kinase_AS"/>
</dbReference>
<dbReference type="RefSeq" id="XP_005826954.1">
    <property type="nucleotide sequence ID" value="XM_005826897.1"/>
</dbReference>
<evidence type="ECO:0000256" key="4">
    <source>
        <dbReference type="ARBA" id="ARBA00022777"/>
    </source>
</evidence>
<evidence type="ECO:0000313" key="12">
    <source>
        <dbReference type="Proteomes" id="UP000011087"/>
    </source>
</evidence>
<dbReference type="EnsemblProtists" id="EKX39974">
    <property type="protein sequence ID" value="EKX39974"/>
    <property type="gene ID" value="GUITHDRAFT_164805"/>
</dbReference>
<dbReference type="InterPro" id="IPR000719">
    <property type="entry name" value="Prot_kinase_dom"/>
</dbReference>
<reference evidence="11" key="3">
    <citation type="submission" date="2016-03" db="UniProtKB">
        <authorList>
            <consortium name="EnsemblProtists"/>
        </authorList>
    </citation>
    <scope>IDENTIFICATION</scope>
</reference>
<evidence type="ECO:0000259" key="9">
    <source>
        <dbReference type="PROSITE" id="PS51285"/>
    </source>
</evidence>
<dbReference type="Pfam" id="PF00069">
    <property type="entry name" value="Pkinase"/>
    <property type="match status" value="1"/>
</dbReference>
<keyword evidence="5 6" id="KW-0067">ATP-binding</keyword>
<evidence type="ECO:0000256" key="3">
    <source>
        <dbReference type="ARBA" id="ARBA00022741"/>
    </source>
</evidence>
<dbReference type="FunFam" id="3.30.200.20:FF:000042">
    <property type="entry name" value="Aurora kinase A"/>
    <property type="match status" value="1"/>
</dbReference>
<dbReference type="GeneID" id="17296662"/>
<dbReference type="GO" id="GO:0005952">
    <property type="term" value="C:cAMP-dependent protein kinase complex"/>
    <property type="evidence" value="ECO:0007669"/>
    <property type="project" value="TreeGrafter"/>
</dbReference>
<gene>
    <name evidence="10" type="ORF">GUITHDRAFT_164805</name>
</gene>
<comment type="similarity">
    <text evidence="7">Belongs to the protein kinase superfamily.</text>
</comment>
<feature type="domain" description="AGC-kinase C-terminal" evidence="9">
    <location>
        <begin position="294"/>
        <end position="350"/>
    </location>
</feature>
<dbReference type="InterPro" id="IPR011009">
    <property type="entry name" value="Kinase-like_dom_sf"/>
</dbReference>
<dbReference type="EMBL" id="JH993035">
    <property type="protein sequence ID" value="EKX39974.1"/>
    <property type="molecule type" value="Genomic_DNA"/>
</dbReference>
<feature type="binding site" evidence="6">
    <location>
        <position position="85"/>
    </location>
    <ligand>
        <name>ATP</name>
        <dbReference type="ChEBI" id="CHEBI:30616"/>
    </ligand>
</feature>
<evidence type="ECO:0000256" key="5">
    <source>
        <dbReference type="ARBA" id="ARBA00022840"/>
    </source>
</evidence>
<accession>L1IVQ2</accession>
<keyword evidence="12" id="KW-1185">Reference proteome</keyword>
<dbReference type="PANTHER" id="PTHR24353">
    <property type="entry name" value="CYCLIC NUCLEOTIDE-DEPENDENT PROTEIN KINASE"/>
    <property type="match status" value="1"/>
</dbReference>
<evidence type="ECO:0000259" key="8">
    <source>
        <dbReference type="PROSITE" id="PS50011"/>
    </source>
</evidence>
<dbReference type="FunFam" id="1.10.510.10:FF:000210">
    <property type="entry name" value="Non-specific serine/threonine protein kinase"/>
    <property type="match status" value="1"/>
</dbReference>
<evidence type="ECO:0000313" key="10">
    <source>
        <dbReference type="EMBL" id="EKX39974.1"/>
    </source>
</evidence>
<reference evidence="10 12" key="1">
    <citation type="journal article" date="2012" name="Nature">
        <title>Algal genomes reveal evolutionary mosaicism and the fate of nucleomorphs.</title>
        <authorList>
            <consortium name="DOE Joint Genome Institute"/>
            <person name="Curtis B.A."/>
            <person name="Tanifuji G."/>
            <person name="Burki F."/>
            <person name="Gruber A."/>
            <person name="Irimia M."/>
            <person name="Maruyama S."/>
            <person name="Arias M.C."/>
            <person name="Ball S.G."/>
            <person name="Gile G.H."/>
            <person name="Hirakawa Y."/>
            <person name="Hopkins J.F."/>
            <person name="Kuo A."/>
            <person name="Rensing S.A."/>
            <person name="Schmutz J."/>
            <person name="Symeonidi A."/>
            <person name="Elias M."/>
            <person name="Eveleigh R.J."/>
            <person name="Herman E.K."/>
            <person name="Klute M.J."/>
            <person name="Nakayama T."/>
            <person name="Obornik M."/>
            <person name="Reyes-Prieto A."/>
            <person name="Armbrust E.V."/>
            <person name="Aves S.J."/>
            <person name="Beiko R.G."/>
            <person name="Coutinho P."/>
            <person name="Dacks J.B."/>
            <person name="Durnford D.G."/>
            <person name="Fast N.M."/>
            <person name="Green B.R."/>
            <person name="Grisdale C.J."/>
            <person name="Hempel F."/>
            <person name="Henrissat B."/>
            <person name="Hoppner M.P."/>
            <person name="Ishida K."/>
            <person name="Kim E."/>
            <person name="Koreny L."/>
            <person name="Kroth P.G."/>
            <person name="Liu Y."/>
            <person name="Malik S.B."/>
            <person name="Maier U.G."/>
            <person name="McRose D."/>
            <person name="Mock T."/>
            <person name="Neilson J.A."/>
            <person name="Onodera N.T."/>
            <person name="Poole A.M."/>
            <person name="Pritham E.J."/>
            <person name="Richards T.A."/>
            <person name="Rocap G."/>
            <person name="Roy S.W."/>
            <person name="Sarai C."/>
            <person name="Schaack S."/>
            <person name="Shirato S."/>
            <person name="Slamovits C.H."/>
            <person name="Spencer D.F."/>
            <person name="Suzuki S."/>
            <person name="Worden A.Z."/>
            <person name="Zauner S."/>
            <person name="Barry K."/>
            <person name="Bell C."/>
            <person name="Bharti A.K."/>
            <person name="Crow J.A."/>
            <person name="Grimwood J."/>
            <person name="Kramer R."/>
            <person name="Lindquist E."/>
            <person name="Lucas S."/>
            <person name="Salamov A."/>
            <person name="McFadden G.I."/>
            <person name="Lane C.E."/>
            <person name="Keeling P.J."/>
            <person name="Gray M.W."/>
            <person name="Grigoriev I.V."/>
            <person name="Archibald J.M."/>
        </authorList>
    </citation>
    <scope>NUCLEOTIDE SEQUENCE</scope>
    <source>
        <strain evidence="10 12">CCMP2712</strain>
    </source>
</reference>
<keyword evidence="4" id="KW-0418">Kinase</keyword>